<organism evidence="1 2">
    <name type="scientific">Corallococcus terminator</name>
    <dbReference type="NCBI Taxonomy" id="2316733"/>
    <lineage>
        <taxon>Bacteria</taxon>
        <taxon>Pseudomonadati</taxon>
        <taxon>Myxococcota</taxon>
        <taxon>Myxococcia</taxon>
        <taxon>Myxococcales</taxon>
        <taxon>Cystobacterineae</taxon>
        <taxon>Myxococcaceae</taxon>
        <taxon>Corallococcus</taxon>
    </lineage>
</organism>
<reference evidence="2" key="1">
    <citation type="submission" date="2018-09" db="EMBL/GenBank/DDBJ databases">
        <authorList>
            <person name="Livingstone P.G."/>
            <person name="Whitworth D.E."/>
        </authorList>
    </citation>
    <scope>NUCLEOTIDE SEQUENCE [LARGE SCALE GENOMIC DNA]</scope>
    <source>
        <strain evidence="2">CA054A</strain>
    </source>
</reference>
<dbReference type="NCBIfam" id="TIGR02265">
    <property type="entry name" value="Mxa_TIGR02265"/>
    <property type="match status" value="1"/>
</dbReference>
<gene>
    <name evidence="1" type="ORF">D7V88_00770</name>
</gene>
<evidence type="ECO:0000313" key="2">
    <source>
        <dbReference type="Proteomes" id="UP000268094"/>
    </source>
</evidence>
<comment type="caution">
    <text evidence="1">The sequence shown here is derived from an EMBL/GenBank/DDBJ whole genome shotgun (WGS) entry which is preliminary data.</text>
</comment>
<keyword evidence="2" id="KW-1185">Reference proteome</keyword>
<proteinExistence type="predicted"/>
<dbReference type="Pfam" id="PF09536">
    <property type="entry name" value="DUF2378"/>
    <property type="match status" value="1"/>
</dbReference>
<protein>
    <submittedName>
        <fullName evidence="1">DUF2378 family protein</fullName>
    </submittedName>
</protein>
<accession>A0A3A8JNG5</accession>
<dbReference type="InterPro" id="IPR011751">
    <property type="entry name" value="Mxa_paralog_2265"/>
</dbReference>
<dbReference type="Proteomes" id="UP000268094">
    <property type="component" value="Unassembled WGS sequence"/>
</dbReference>
<dbReference type="OrthoDB" id="5502726at2"/>
<dbReference type="EMBL" id="RAVZ01000003">
    <property type="protein sequence ID" value="RKG93854.1"/>
    <property type="molecule type" value="Genomic_DNA"/>
</dbReference>
<dbReference type="AlphaFoldDB" id="A0A3A8JNG5"/>
<evidence type="ECO:0000313" key="1">
    <source>
        <dbReference type="EMBL" id="RKG93854.1"/>
    </source>
</evidence>
<sequence length="180" mass="20322">MSDEIVYRHTIEGLFRSIGRRLTPDLKNKLRDAGLDLDAQIPRNTPRTVFAEALRITAEHLHPNEELSEGYRQLGVGIIQGMEQTMLGKALVSMWPIFGPERVVVRIRESFATVNNYQQTELDTQGPAHHVIRVSECNGNPGYLQGIIEAGLTKAGARNLRVEPFDFDGHACSYRVRWEP</sequence>
<dbReference type="RefSeq" id="WP_120538650.1">
    <property type="nucleotide sequence ID" value="NZ_RAVZ01000003.1"/>
</dbReference>
<name>A0A3A8JNG5_9BACT</name>